<dbReference type="EMBL" id="LAZR01015116">
    <property type="protein sequence ID" value="KKM14573.1"/>
    <property type="molecule type" value="Genomic_DNA"/>
</dbReference>
<feature type="region of interest" description="Disordered" evidence="1">
    <location>
        <begin position="73"/>
        <end position="99"/>
    </location>
</feature>
<reference evidence="2" key="1">
    <citation type="journal article" date="2015" name="Nature">
        <title>Complex archaea that bridge the gap between prokaryotes and eukaryotes.</title>
        <authorList>
            <person name="Spang A."/>
            <person name="Saw J.H."/>
            <person name="Jorgensen S.L."/>
            <person name="Zaremba-Niedzwiedzka K."/>
            <person name="Martijn J."/>
            <person name="Lind A.E."/>
            <person name="van Eijk R."/>
            <person name="Schleper C."/>
            <person name="Guy L."/>
            <person name="Ettema T.J."/>
        </authorList>
    </citation>
    <scope>NUCLEOTIDE SEQUENCE</scope>
</reference>
<protein>
    <submittedName>
        <fullName evidence="2">Uncharacterized protein</fullName>
    </submittedName>
</protein>
<evidence type="ECO:0000256" key="1">
    <source>
        <dbReference type="SAM" id="MobiDB-lite"/>
    </source>
</evidence>
<comment type="caution">
    <text evidence="2">The sequence shown here is derived from an EMBL/GenBank/DDBJ whole genome shotgun (WGS) entry which is preliminary data.</text>
</comment>
<organism evidence="2">
    <name type="scientific">marine sediment metagenome</name>
    <dbReference type="NCBI Taxonomy" id="412755"/>
    <lineage>
        <taxon>unclassified sequences</taxon>
        <taxon>metagenomes</taxon>
        <taxon>ecological metagenomes</taxon>
    </lineage>
</organism>
<accession>A0A0F9JXG3</accession>
<proteinExistence type="predicted"/>
<feature type="compositionally biased region" description="Basic residues" evidence="1">
    <location>
        <begin position="79"/>
        <end position="88"/>
    </location>
</feature>
<gene>
    <name evidence="2" type="ORF">LCGC14_1704750</name>
</gene>
<evidence type="ECO:0000313" key="2">
    <source>
        <dbReference type="EMBL" id="KKM14573.1"/>
    </source>
</evidence>
<dbReference type="AlphaFoldDB" id="A0A0F9JXG3"/>
<name>A0A0F9JXG3_9ZZZZ</name>
<sequence>MALDMNTLDKIRSMLELNTYTGGDPQEISVVFERACEEYLRYGKRIGIRRIQPQLLPLIAIVAECVEATAKSINEQKPKARGRPKNDRKHAESELVGSA</sequence>